<keyword evidence="1" id="KW-0175">Coiled coil</keyword>
<evidence type="ECO:0000313" key="4">
    <source>
        <dbReference type="Proteomes" id="UP000606974"/>
    </source>
</evidence>
<feature type="compositionally biased region" description="Low complexity" evidence="2">
    <location>
        <begin position="129"/>
        <end position="138"/>
    </location>
</feature>
<protein>
    <submittedName>
        <fullName evidence="3">Uncharacterized protein</fullName>
    </submittedName>
</protein>
<reference evidence="3" key="1">
    <citation type="submission" date="2020-02" db="EMBL/GenBank/DDBJ databases">
        <authorList>
            <person name="Palmer J.M."/>
        </authorList>
    </citation>
    <scope>NUCLEOTIDE SEQUENCE</scope>
    <source>
        <strain evidence="3">EPUS1.4</strain>
        <tissue evidence="3">Thallus</tissue>
    </source>
</reference>
<dbReference type="EMBL" id="JAACFV010000185">
    <property type="protein sequence ID" value="KAF7503307.1"/>
    <property type="molecule type" value="Genomic_DNA"/>
</dbReference>
<feature type="coiled-coil region" evidence="1">
    <location>
        <begin position="270"/>
        <end position="379"/>
    </location>
</feature>
<evidence type="ECO:0000256" key="2">
    <source>
        <dbReference type="SAM" id="MobiDB-lite"/>
    </source>
</evidence>
<proteinExistence type="predicted"/>
<name>A0A8H7DZ22_9EURO</name>
<dbReference type="AlphaFoldDB" id="A0A8H7DZ22"/>
<feature type="compositionally biased region" description="Acidic residues" evidence="2">
    <location>
        <begin position="497"/>
        <end position="507"/>
    </location>
</feature>
<feature type="compositionally biased region" description="Low complexity" evidence="2">
    <location>
        <begin position="34"/>
        <end position="78"/>
    </location>
</feature>
<feature type="region of interest" description="Disordered" evidence="2">
    <location>
        <begin position="432"/>
        <end position="475"/>
    </location>
</feature>
<sequence length="518" mass="57052">MNFAISMRTTKSATGHHHRQKRHAELLLSNKAMASSTPVTPTTIPLPSSSPASSHSSSTTVTVVRSRTTRPSASPSSSFPGLFSAVPLSLPRLRRETRSVTGSSVRSPSRQESVKEDVEAGSPAVVATSGGLSSPSLGEGRGEGVEIGSVGVRTAEQVSSPPPYPQGEAGMAAAAGAADVEEDEENADDPPDFFQAEVDAETLFDRGVRLLHLTQESINELDQLSSLAGGRPAAGEARRRLTLAGAELQQAFIALHHEFDREDAQRTALVNQLTENNVRLQRDLQAAQIQLRLQRDRADAMNQLRNQLEALLHQARVQIQHQEMEMREAAPGIQQLAYDRDFAARDAEHFEREAEHLRLENAELERQLALATASDARHRRYAEEMHTELHRWHRMAARLNDERMPEQRYNLPNIAHIDTADDPALEFEAGHEFDEPLPPLPPSPVEDPEGGNDRDDQTVAQPEEANQLGGEFDQQDQTVAAALQFGNRHLQEQVEEHYDDFDSDVDSNADTIVGYDSE</sequence>
<feature type="compositionally biased region" description="Polar residues" evidence="2">
    <location>
        <begin position="99"/>
        <end position="111"/>
    </location>
</feature>
<dbReference type="Proteomes" id="UP000606974">
    <property type="component" value="Unassembled WGS sequence"/>
</dbReference>
<feature type="region of interest" description="Disordered" evidence="2">
    <location>
        <begin position="1"/>
        <end position="188"/>
    </location>
</feature>
<feature type="compositionally biased region" description="Low complexity" evidence="2">
    <location>
        <begin position="167"/>
        <end position="178"/>
    </location>
</feature>
<evidence type="ECO:0000313" key="3">
    <source>
        <dbReference type="EMBL" id="KAF7503307.1"/>
    </source>
</evidence>
<accession>A0A8H7DZ22</accession>
<organism evidence="3 4">
    <name type="scientific">Endocarpon pusillum</name>
    <dbReference type="NCBI Taxonomy" id="364733"/>
    <lineage>
        <taxon>Eukaryota</taxon>
        <taxon>Fungi</taxon>
        <taxon>Dikarya</taxon>
        <taxon>Ascomycota</taxon>
        <taxon>Pezizomycotina</taxon>
        <taxon>Eurotiomycetes</taxon>
        <taxon>Chaetothyriomycetidae</taxon>
        <taxon>Verrucariales</taxon>
        <taxon>Verrucariaceae</taxon>
        <taxon>Endocarpon</taxon>
    </lineage>
</organism>
<feature type="compositionally biased region" description="Pro residues" evidence="2">
    <location>
        <begin position="436"/>
        <end position="445"/>
    </location>
</feature>
<keyword evidence="4" id="KW-1185">Reference proteome</keyword>
<feature type="compositionally biased region" description="Acidic residues" evidence="2">
    <location>
        <begin position="179"/>
        <end position="188"/>
    </location>
</feature>
<evidence type="ECO:0000256" key="1">
    <source>
        <dbReference type="SAM" id="Coils"/>
    </source>
</evidence>
<comment type="caution">
    <text evidence="3">The sequence shown here is derived from an EMBL/GenBank/DDBJ whole genome shotgun (WGS) entry which is preliminary data.</text>
</comment>
<dbReference type="OrthoDB" id="10427438at2759"/>
<feature type="region of interest" description="Disordered" evidence="2">
    <location>
        <begin position="497"/>
        <end position="518"/>
    </location>
</feature>
<gene>
    <name evidence="3" type="ORF">GJ744_003988</name>
</gene>